<organism evidence="3 4">
    <name type="scientific">Aeoliella mucimassa</name>
    <dbReference type="NCBI Taxonomy" id="2527972"/>
    <lineage>
        <taxon>Bacteria</taxon>
        <taxon>Pseudomonadati</taxon>
        <taxon>Planctomycetota</taxon>
        <taxon>Planctomycetia</taxon>
        <taxon>Pirellulales</taxon>
        <taxon>Lacipirellulaceae</taxon>
        <taxon>Aeoliella</taxon>
    </lineage>
</organism>
<evidence type="ECO:0000256" key="1">
    <source>
        <dbReference type="ARBA" id="ARBA00007100"/>
    </source>
</evidence>
<gene>
    <name evidence="3" type="ORF">Pan181_25260</name>
</gene>
<dbReference type="Pfam" id="PF13369">
    <property type="entry name" value="Transglut_core2"/>
    <property type="match status" value="1"/>
</dbReference>
<dbReference type="PANTHER" id="PTHR31350:SF21">
    <property type="entry name" value="F-BOX ONLY PROTEIN 21"/>
    <property type="match status" value="1"/>
</dbReference>
<proteinExistence type="inferred from homology"/>
<dbReference type="AlphaFoldDB" id="A0A518ANL7"/>
<reference evidence="3 4" key="1">
    <citation type="submission" date="2019-02" db="EMBL/GenBank/DDBJ databases">
        <title>Deep-cultivation of Planctomycetes and their phenomic and genomic characterization uncovers novel biology.</title>
        <authorList>
            <person name="Wiegand S."/>
            <person name="Jogler M."/>
            <person name="Boedeker C."/>
            <person name="Pinto D."/>
            <person name="Vollmers J."/>
            <person name="Rivas-Marin E."/>
            <person name="Kohn T."/>
            <person name="Peeters S.H."/>
            <person name="Heuer A."/>
            <person name="Rast P."/>
            <person name="Oberbeckmann S."/>
            <person name="Bunk B."/>
            <person name="Jeske O."/>
            <person name="Meyerdierks A."/>
            <person name="Storesund J.E."/>
            <person name="Kallscheuer N."/>
            <person name="Luecker S."/>
            <person name="Lage O.M."/>
            <person name="Pohl T."/>
            <person name="Merkel B.J."/>
            <person name="Hornburger P."/>
            <person name="Mueller R.-W."/>
            <person name="Bruemmer F."/>
            <person name="Labrenz M."/>
            <person name="Spormann A.M."/>
            <person name="Op den Camp H."/>
            <person name="Overmann J."/>
            <person name="Amann R."/>
            <person name="Jetten M.S.M."/>
            <person name="Mascher T."/>
            <person name="Medema M.H."/>
            <person name="Devos D.P."/>
            <person name="Kaster A.-K."/>
            <person name="Ovreas L."/>
            <person name="Rohde M."/>
            <person name="Galperin M.Y."/>
            <person name="Jogler C."/>
        </authorList>
    </citation>
    <scope>NUCLEOTIDE SEQUENCE [LARGE SCALE GENOMIC DNA]</scope>
    <source>
        <strain evidence="3 4">Pan181</strain>
    </source>
</reference>
<sequence precursor="true">MPVPAYCQPSAYQALRDEIATMETPVGLVRAACAIAAHEAGVLETVRTLESLNALVRTVEHRSPSKSQDALIANLHDVLFDVIQLTGNVDDYCNPENSYLPNVVTSRRGLPITLSLVYYYVACELGLVAHGVNSPGHFMVAVETTEGDQPTLMFVDPFYGGSLLSLPEAFERIMQATGKFIEPDPRLLAPASHQDWLRRIILNLIAIFARNGRERDLHAMQEMLSLVEGNHVE</sequence>
<dbReference type="Proteomes" id="UP000315750">
    <property type="component" value="Chromosome"/>
</dbReference>
<evidence type="ECO:0000313" key="3">
    <source>
        <dbReference type="EMBL" id="QDU56317.1"/>
    </source>
</evidence>
<protein>
    <recommendedName>
        <fullName evidence="2">Protein SirB1 N-terminal domain-containing protein</fullName>
    </recommendedName>
</protein>
<dbReference type="PANTHER" id="PTHR31350">
    <property type="entry name" value="SI:DKEY-261L7.2"/>
    <property type="match status" value="1"/>
</dbReference>
<dbReference type="InterPro" id="IPR032698">
    <property type="entry name" value="SirB1_N"/>
</dbReference>
<evidence type="ECO:0000313" key="4">
    <source>
        <dbReference type="Proteomes" id="UP000315750"/>
    </source>
</evidence>
<name>A0A518ANL7_9BACT</name>
<dbReference type="KEGG" id="amuc:Pan181_25260"/>
<accession>A0A518ANL7</accession>
<dbReference type="OrthoDB" id="232498at2"/>
<dbReference type="RefSeq" id="WP_145247080.1">
    <property type="nucleotide sequence ID" value="NZ_CP036278.1"/>
</dbReference>
<dbReference type="EMBL" id="CP036278">
    <property type="protein sequence ID" value="QDU56317.1"/>
    <property type="molecule type" value="Genomic_DNA"/>
</dbReference>
<feature type="domain" description="Protein SirB1 N-terminal" evidence="2">
    <location>
        <begin position="49"/>
        <end position="201"/>
    </location>
</feature>
<comment type="similarity">
    <text evidence="1">Belongs to the UPF0162 family.</text>
</comment>
<evidence type="ECO:0000259" key="2">
    <source>
        <dbReference type="Pfam" id="PF13369"/>
    </source>
</evidence>
<keyword evidence="4" id="KW-1185">Reference proteome</keyword>